<dbReference type="PROSITE" id="PS00061">
    <property type="entry name" value="ADH_SHORT"/>
    <property type="match status" value="1"/>
</dbReference>
<dbReference type="PRINTS" id="PR00080">
    <property type="entry name" value="SDRFAMILY"/>
</dbReference>
<dbReference type="NCBIfam" id="NF005559">
    <property type="entry name" value="PRK07231.1"/>
    <property type="match status" value="1"/>
</dbReference>
<dbReference type="EMBL" id="DVJN01000268">
    <property type="protein sequence ID" value="HIS94089.1"/>
    <property type="molecule type" value="Genomic_DNA"/>
</dbReference>
<dbReference type="CDD" id="cd05233">
    <property type="entry name" value="SDR_c"/>
    <property type="match status" value="1"/>
</dbReference>
<sequence>MQQLQGKTVAITGGGGGIGHCAAKLFAQEGATVLILEVNEQAGRETEAEILQSGGRAKFYGVDISDWAAVQAAFAQIERDFGRIDGLYNNASVFWGKKDAPLDALDMDVFERIVKINLFGLVYCSKCAVQMMKKTGGGAIVNTASSAGVIGIPKCDAYTAAKGGTISLTRSMAVEFGPFGIRTNCIAPAAIRTPMVVESNLNDPDFDETFFLTQGTPLRRWGRPEEIAQTALFLLSESASYLNGAILVADGGITIS</sequence>
<dbReference type="GO" id="GO:0016491">
    <property type="term" value="F:oxidoreductase activity"/>
    <property type="evidence" value="ECO:0007669"/>
    <property type="project" value="UniProtKB-KW"/>
</dbReference>
<dbReference type="PRINTS" id="PR00081">
    <property type="entry name" value="GDHRDH"/>
</dbReference>
<evidence type="ECO:0000313" key="4">
    <source>
        <dbReference type="Proteomes" id="UP000824140"/>
    </source>
</evidence>
<reference evidence="3" key="2">
    <citation type="journal article" date="2021" name="PeerJ">
        <title>Extensive microbial diversity within the chicken gut microbiome revealed by metagenomics and culture.</title>
        <authorList>
            <person name="Gilroy R."/>
            <person name="Ravi A."/>
            <person name="Getino M."/>
            <person name="Pursley I."/>
            <person name="Horton D.L."/>
            <person name="Alikhan N.F."/>
            <person name="Baker D."/>
            <person name="Gharbi K."/>
            <person name="Hall N."/>
            <person name="Watson M."/>
            <person name="Adriaenssens E.M."/>
            <person name="Foster-Nyarko E."/>
            <person name="Jarju S."/>
            <person name="Secka A."/>
            <person name="Antonio M."/>
            <person name="Oren A."/>
            <person name="Chaudhuri R.R."/>
            <person name="La Ragione R."/>
            <person name="Hildebrand F."/>
            <person name="Pallen M.J."/>
        </authorList>
    </citation>
    <scope>NUCLEOTIDE SEQUENCE</scope>
    <source>
        <strain evidence="3">13766</strain>
    </source>
</reference>
<evidence type="ECO:0000256" key="2">
    <source>
        <dbReference type="ARBA" id="ARBA00023002"/>
    </source>
</evidence>
<dbReference type="PANTHER" id="PTHR24321:SF8">
    <property type="entry name" value="ESTRADIOL 17-BETA-DEHYDROGENASE 8-RELATED"/>
    <property type="match status" value="1"/>
</dbReference>
<keyword evidence="2" id="KW-0560">Oxidoreductase</keyword>
<comment type="caution">
    <text evidence="3">The sequence shown here is derived from an EMBL/GenBank/DDBJ whole genome shotgun (WGS) entry which is preliminary data.</text>
</comment>
<dbReference type="Gene3D" id="3.40.50.720">
    <property type="entry name" value="NAD(P)-binding Rossmann-like Domain"/>
    <property type="match status" value="1"/>
</dbReference>
<dbReference type="InterPro" id="IPR002347">
    <property type="entry name" value="SDR_fam"/>
</dbReference>
<dbReference type="InterPro" id="IPR020904">
    <property type="entry name" value="Sc_DH/Rdtase_CS"/>
</dbReference>
<reference evidence="3" key="1">
    <citation type="submission" date="2020-10" db="EMBL/GenBank/DDBJ databases">
        <authorList>
            <person name="Gilroy R."/>
        </authorList>
    </citation>
    <scope>NUCLEOTIDE SEQUENCE</scope>
    <source>
        <strain evidence="3">13766</strain>
    </source>
</reference>
<dbReference type="Proteomes" id="UP000824140">
    <property type="component" value="Unassembled WGS sequence"/>
</dbReference>
<dbReference type="Pfam" id="PF13561">
    <property type="entry name" value="adh_short_C2"/>
    <property type="match status" value="1"/>
</dbReference>
<name>A0A9D1G2X9_9FIRM</name>
<organism evidence="3 4">
    <name type="scientific">Candidatus Alectryocaccomicrobium excrementavium</name>
    <dbReference type="NCBI Taxonomy" id="2840668"/>
    <lineage>
        <taxon>Bacteria</taxon>
        <taxon>Bacillati</taxon>
        <taxon>Bacillota</taxon>
        <taxon>Clostridia</taxon>
        <taxon>Candidatus Alectryocaccomicrobium</taxon>
    </lineage>
</organism>
<dbReference type="PANTHER" id="PTHR24321">
    <property type="entry name" value="DEHYDROGENASES, SHORT CHAIN"/>
    <property type="match status" value="1"/>
</dbReference>
<dbReference type="AlphaFoldDB" id="A0A9D1G2X9"/>
<evidence type="ECO:0000256" key="1">
    <source>
        <dbReference type="ARBA" id="ARBA00006484"/>
    </source>
</evidence>
<gene>
    <name evidence="3" type="ORF">IAA84_13840</name>
</gene>
<dbReference type="GO" id="GO:0008206">
    <property type="term" value="P:bile acid metabolic process"/>
    <property type="evidence" value="ECO:0007669"/>
    <property type="project" value="UniProtKB-ARBA"/>
</dbReference>
<proteinExistence type="inferred from homology"/>
<dbReference type="SUPFAM" id="SSF51735">
    <property type="entry name" value="NAD(P)-binding Rossmann-fold domains"/>
    <property type="match status" value="1"/>
</dbReference>
<dbReference type="FunFam" id="3.40.50.720:FF:000084">
    <property type="entry name" value="Short-chain dehydrogenase reductase"/>
    <property type="match status" value="1"/>
</dbReference>
<protein>
    <submittedName>
        <fullName evidence="3">SDR family oxidoreductase</fullName>
    </submittedName>
</protein>
<dbReference type="InterPro" id="IPR036291">
    <property type="entry name" value="NAD(P)-bd_dom_sf"/>
</dbReference>
<accession>A0A9D1G2X9</accession>
<evidence type="ECO:0000313" key="3">
    <source>
        <dbReference type="EMBL" id="HIS94089.1"/>
    </source>
</evidence>
<comment type="similarity">
    <text evidence="1">Belongs to the short-chain dehydrogenases/reductases (SDR) family.</text>
</comment>